<protein>
    <submittedName>
        <fullName evidence="1">Uncharacterized protein</fullName>
    </submittedName>
</protein>
<proteinExistence type="predicted"/>
<organism evidence="1 2">
    <name type="scientific">Blepharisma stoltei</name>
    <dbReference type="NCBI Taxonomy" id="1481888"/>
    <lineage>
        <taxon>Eukaryota</taxon>
        <taxon>Sar</taxon>
        <taxon>Alveolata</taxon>
        <taxon>Ciliophora</taxon>
        <taxon>Postciliodesmatophora</taxon>
        <taxon>Heterotrichea</taxon>
        <taxon>Heterotrichida</taxon>
        <taxon>Blepharismidae</taxon>
        <taxon>Blepharisma</taxon>
    </lineage>
</organism>
<evidence type="ECO:0000313" key="1">
    <source>
        <dbReference type="EMBL" id="CAG9324958.1"/>
    </source>
</evidence>
<dbReference type="EMBL" id="CAJZBQ010000037">
    <property type="protein sequence ID" value="CAG9324958.1"/>
    <property type="molecule type" value="Genomic_DNA"/>
</dbReference>
<comment type="caution">
    <text evidence="1">The sequence shown here is derived from an EMBL/GenBank/DDBJ whole genome shotgun (WGS) entry which is preliminary data.</text>
</comment>
<accession>A0AAU9JH20</accession>
<sequence>MAEIGNPYILSSSELALPKPKNYYSSLKKSCNQSISLTKDDTDGKRLLEEINSILQKGEKFEKELIKQDPLSSHRKIKNLIAQRASNPIIKDEFFKEFDTQASC</sequence>
<keyword evidence="2" id="KW-1185">Reference proteome</keyword>
<evidence type="ECO:0000313" key="2">
    <source>
        <dbReference type="Proteomes" id="UP001162131"/>
    </source>
</evidence>
<dbReference type="AlphaFoldDB" id="A0AAU9JH20"/>
<name>A0AAU9JH20_9CILI</name>
<reference evidence="1" key="1">
    <citation type="submission" date="2021-09" db="EMBL/GenBank/DDBJ databases">
        <authorList>
            <consortium name="AG Swart"/>
            <person name="Singh M."/>
            <person name="Singh A."/>
            <person name="Seah K."/>
            <person name="Emmerich C."/>
        </authorList>
    </citation>
    <scope>NUCLEOTIDE SEQUENCE</scope>
    <source>
        <strain evidence="1">ATCC30299</strain>
    </source>
</reference>
<dbReference type="Proteomes" id="UP001162131">
    <property type="component" value="Unassembled WGS sequence"/>
</dbReference>
<gene>
    <name evidence="1" type="ORF">BSTOLATCC_MIC37704</name>
</gene>